<dbReference type="FunFam" id="3.30.160.60:FF:000771">
    <property type="entry name" value="zinc finger protein 648"/>
    <property type="match status" value="1"/>
</dbReference>
<keyword evidence="6 12" id="KW-0863">Zinc-finger</keyword>
<keyword evidence="9" id="KW-0238">DNA-binding</keyword>
<evidence type="ECO:0000256" key="1">
    <source>
        <dbReference type="ARBA" id="ARBA00003767"/>
    </source>
</evidence>
<evidence type="ECO:0000256" key="9">
    <source>
        <dbReference type="ARBA" id="ARBA00023125"/>
    </source>
</evidence>
<evidence type="ECO:0000256" key="5">
    <source>
        <dbReference type="ARBA" id="ARBA00022737"/>
    </source>
</evidence>
<dbReference type="FunFam" id="3.30.160.60:FF:001732">
    <property type="entry name" value="Zgc:162936"/>
    <property type="match status" value="1"/>
</dbReference>
<dbReference type="PROSITE" id="PS00028">
    <property type="entry name" value="ZINC_FINGER_C2H2_1"/>
    <property type="match status" value="3"/>
</dbReference>
<evidence type="ECO:0000313" key="16">
    <source>
        <dbReference type="Ensembl" id="ENSHCOP00000023067.1"/>
    </source>
</evidence>
<feature type="region of interest" description="Disordered" evidence="14">
    <location>
        <begin position="79"/>
        <end position="138"/>
    </location>
</feature>
<organism evidence="16 17">
    <name type="scientific">Hippocampus comes</name>
    <name type="common">Tiger tail seahorse</name>
    <dbReference type="NCBI Taxonomy" id="109280"/>
    <lineage>
        <taxon>Eukaryota</taxon>
        <taxon>Metazoa</taxon>
        <taxon>Chordata</taxon>
        <taxon>Craniata</taxon>
        <taxon>Vertebrata</taxon>
        <taxon>Euteleostomi</taxon>
        <taxon>Actinopterygii</taxon>
        <taxon>Neopterygii</taxon>
        <taxon>Teleostei</taxon>
        <taxon>Neoteleostei</taxon>
        <taxon>Acanthomorphata</taxon>
        <taxon>Syngnathiaria</taxon>
        <taxon>Syngnathiformes</taxon>
        <taxon>Syngnathoidei</taxon>
        <taxon>Syngnathidae</taxon>
        <taxon>Hippocampus</taxon>
    </lineage>
</organism>
<dbReference type="OMA" id="FACHRCA"/>
<sequence>MKSLAALHSQLATIMEALTRAAVAEMCQLVDNSYAVFQMEISRSRKENDELRRKLALIETIVARGGGAAAAVLGAGNPEETNEEPGNVHFPSSGVVDRSPNVCNGRRSGPRLLLAPSAEAAPSAAEDTSFADVSRSEEDVFPVKQEVASDKDNSGELLQDEDAETVSQQAHPKAGPSGIVATTSSADFNPWEQNVNTPPQGSLSFPGSPGLARDNSSDVVYDIASESDGEISSARKSSALLSGSPDQALGLPSPRPGTGEPDRCSPWASQGLPCILALPRRPASDLNTAFPLALGLAGPRLDTVDRSRLRRDRRFVCNYCGKWFSSARSLETHVRVHTGERPYCCGQCGKRFTQSGHLKTHQSVHTGERPFACHRCAKRFAGKQNLRIHLQKHHPGAQQEG</sequence>
<dbReference type="SUPFAM" id="SSF57667">
    <property type="entry name" value="beta-beta-alpha zinc fingers"/>
    <property type="match status" value="2"/>
</dbReference>
<dbReference type="Ensembl" id="ENSHCOT00000014935.1">
    <property type="protein sequence ID" value="ENSHCOP00000023067.1"/>
    <property type="gene ID" value="ENSHCOG00000011297.1"/>
</dbReference>
<dbReference type="PROSITE" id="PS50157">
    <property type="entry name" value="ZINC_FINGER_C2H2_2"/>
    <property type="match status" value="3"/>
</dbReference>
<evidence type="ECO:0000256" key="8">
    <source>
        <dbReference type="ARBA" id="ARBA00023015"/>
    </source>
</evidence>
<feature type="region of interest" description="Disordered" evidence="14">
    <location>
        <begin position="161"/>
        <end position="211"/>
    </location>
</feature>
<dbReference type="InterPro" id="IPR013087">
    <property type="entry name" value="Znf_C2H2_type"/>
</dbReference>
<evidence type="ECO:0000256" key="6">
    <source>
        <dbReference type="ARBA" id="ARBA00022771"/>
    </source>
</evidence>
<comment type="function">
    <text evidence="1">May be involved in transcriptional regulation.</text>
</comment>
<dbReference type="InterPro" id="IPR050331">
    <property type="entry name" value="Zinc_finger"/>
</dbReference>
<dbReference type="GO" id="GO:0045893">
    <property type="term" value="P:positive regulation of DNA-templated transcription"/>
    <property type="evidence" value="ECO:0007669"/>
    <property type="project" value="UniProtKB-ARBA"/>
</dbReference>
<dbReference type="Pfam" id="PF00096">
    <property type="entry name" value="zf-C2H2"/>
    <property type="match status" value="1"/>
</dbReference>
<dbReference type="Gene3D" id="3.30.160.60">
    <property type="entry name" value="Classic Zinc Finger"/>
    <property type="match status" value="3"/>
</dbReference>
<keyword evidence="8" id="KW-0805">Transcription regulation</keyword>
<evidence type="ECO:0000256" key="4">
    <source>
        <dbReference type="ARBA" id="ARBA00022723"/>
    </source>
</evidence>
<evidence type="ECO:0000256" key="13">
    <source>
        <dbReference type="SAM" id="Coils"/>
    </source>
</evidence>
<reference evidence="16" key="2">
    <citation type="submission" date="2025-09" db="UniProtKB">
        <authorList>
            <consortium name="Ensembl"/>
        </authorList>
    </citation>
    <scope>IDENTIFICATION</scope>
</reference>
<feature type="domain" description="C2H2-type" evidence="15">
    <location>
        <begin position="315"/>
        <end position="342"/>
    </location>
</feature>
<evidence type="ECO:0000256" key="10">
    <source>
        <dbReference type="ARBA" id="ARBA00023163"/>
    </source>
</evidence>
<dbReference type="Proteomes" id="UP000264820">
    <property type="component" value="Unplaced"/>
</dbReference>
<protein>
    <submittedName>
        <fullName evidence="16">Zinc finger protein 316-like</fullName>
    </submittedName>
</protein>
<evidence type="ECO:0000259" key="15">
    <source>
        <dbReference type="PROSITE" id="PS50157"/>
    </source>
</evidence>
<evidence type="ECO:0000256" key="7">
    <source>
        <dbReference type="ARBA" id="ARBA00022833"/>
    </source>
</evidence>
<reference evidence="16" key="1">
    <citation type="submission" date="2025-08" db="UniProtKB">
        <authorList>
            <consortium name="Ensembl"/>
        </authorList>
    </citation>
    <scope>IDENTIFICATION</scope>
</reference>
<feature type="compositionally biased region" description="Low complexity" evidence="14">
    <location>
        <begin position="113"/>
        <end position="126"/>
    </location>
</feature>
<feature type="domain" description="C2H2-type" evidence="15">
    <location>
        <begin position="343"/>
        <end position="370"/>
    </location>
</feature>
<keyword evidence="13" id="KW-0175">Coiled coil</keyword>
<keyword evidence="5" id="KW-0677">Repeat</keyword>
<dbReference type="InterPro" id="IPR036236">
    <property type="entry name" value="Znf_C2H2_sf"/>
</dbReference>
<feature type="domain" description="C2H2-type" evidence="15">
    <location>
        <begin position="371"/>
        <end position="399"/>
    </location>
</feature>
<dbReference type="PANTHER" id="PTHR16515">
    <property type="entry name" value="PR DOMAIN ZINC FINGER PROTEIN"/>
    <property type="match status" value="1"/>
</dbReference>
<dbReference type="GO" id="GO:0005694">
    <property type="term" value="C:chromosome"/>
    <property type="evidence" value="ECO:0007669"/>
    <property type="project" value="UniProtKB-ARBA"/>
</dbReference>
<proteinExistence type="inferred from homology"/>
<evidence type="ECO:0000256" key="14">
    <source>
        <dbReference type="SAM" id="MobiDB-lite"/>
    </source>
</evidence>
<dbReference type="OrthoDB" id="8922241at2759"/>
<dbReference type="GeneTree" id="ENSGT01150000286958"/>
<feature type="compositionally biased region" description="Polar residues" evidence="14">
    <location>
        <begin position="180"/>
        <end position="205"/>
    </location>
</feature>
<evidence type="ECO:0000313" key="17">
    <source>
        <dbReference type="Proteomes" id="UP000264820"/>
    </source>
</evidence>
<keyword evidence="11" id="KW-0539">Nucleus</keyword>
<dbReference type="GO" id="GO:0003690">
    <property type="term" value="F:double-stranded DNA binding"/>
    <property type="evidence" value="ECO:0007669"/>
    <property type="project" value="UniProtKB-ARBA"/>
</dbReference>
<dbReference type="RefSeq" id="XP_019730466.1">
    <property type="nucleotide sequence ID" value="XM_019874907.1"/>
</dbReference>
<feature type="coiled-coil region" evidence="13">
    <location>
        <begin position="34"/>
        <end position="61"/>
    </location>
</feature>
<keyword evidence="10" id="KW-0804">Transcription</keyword>
<evidence type="ECO:0000256" key="2">
    <source>
        <dbReference type="ARBA" id="ARBA00004123"/>
    </source>
</evidence>
<keyword evidence="7" id="KW-0862">Zinc</keyword>
<dbReference type="GO" id="GO:0043565">
    <property type="term" value="F:sequence-specific DNA binding"/>
    <property type="evidence" value="ECO:0007669"/>
    <property type="project" value="UniProtKB-ARBA"/>
</dbReference>
<evidence type="ECO:0000256" key="11">
    <source>
        <dbReference type="ARBA" id="ARBA00023242"/>
    </source>
</evidence>
<keyword evidence="17" id="KW-1185">Reference proteome</keyword>
<dbReference type="GO" id="GO:0008270">
    <property type="term" value="F:zinc ion binding"/>
    <property type="evidence" value="ECO:0007669"/>
    <property type="project" value="UniProtKB-KW"/>
</dbReference>
<evidence type="ECO:0000256" key="12">
    <source>
        <dbReference type="PROSITE-ProRule" id="PRU00042"/>
    </source>
</evidence>
<dbReference type="GeneID" id="109518815"/>
<feature type="region of interest" description="Disordered" evidence="14">
    <location>
        <begin position="232"/>
        <end position="264"/>
    </location>
</feature>
<dbReference type="FunFam" id="3.30.160.60:FF:001370">
    <property type="entry name" value="Zinc finger protein"/>
    <property type="match status" value="1"/>
</dbReference>
<comment type="similarity">
    <text evidence="3">Belongs to the krueppel C2H2-type zinc-finger protein family.</text>
</comment>
<evidence type="ECO:0000256" key="3">
    <source>
        <dbReference type="ARBA" id="ARBA00006991"/>
    </source>
</evidence>
<keyword evidence="4" id="KW-0479">Metal-binding</keyword>
<name>A0A3Q2YW13_HIPCM</name>
<feature type="compositionally biased region" description="Polar residues" evidence="14">
    <location>
        <begin position="234"/>
        <end position="245"/>
    </location>
</feature>
<dbReference type="PANTHER" id="PTHR16515:SF57">
    <property type="entry name" value="ZINC FINGER PROTEIN 154-LIKE"/>
    <property type="match status" value="1"/>
</dbReference>
<dbReference type="AlphaFoldDB" id="A0A3Q2YW13"/>
<comment type="subcellular location">
    <subcellularLocation>
        <location evidence="2">Nucleus</location>
    </subcellularLocation>
</comment>
<dbReference type="SMART" id="SM00355">
    <property type="entry name" value="ZnF_C2H2"/>
    <property type="match status" value="3"/>
</dbReference>
<dbReference type="GO" id="GO:0005634">
    <property type="term" value="C:nucleus"/>
    <property type="evidence" value="ECO:0007669"/>
    <property type="project" value="UniProtKB-SubCell"/>
</dbReference>
<dbReference type="Pfam" id="PF13894">
    <property type="entry name" value="zf-C2H2_4"/>
    <property type="match status" value="1"/>
</dbReference>
<accession>A0A3Q2YW13</accession>